<dbReference type="Gene3D" id="3.10.150.10">
    <property type="entry name" value="DNA Polymerase III, subunit A, domain 2"/>
    <property type="match status" value="1"/>
</dbReference>
<keyword evidence="15" id="KW-1185">Reference proteome</keyword>
<dbReference type="Gene3D" id="3.70.10.10">
    <property type="match status" value="1"/>
</dbReference>
<reference evidence="14 15" key="1">
    <citation type="submission" date="2021-05" db="EMBL/GenBank/DDBJ databases">
        <title>Fusibacter ferrireducens sp. nov., an anaerobic, sulfur- and Fe-reducing bacterium isolated from the mangrove sediment.</title>
        <authorList>
            <person name="Qiu D."/>
        </authorList>
    </citation>
    <scope>NUCLEOTIDE SEQUENCE [LARGE SCALE GENOMIC DNA]</scope>
    <source>
        <strain evidence="14 15">DSM 12116</strain>
    </source>
</reference>
<dbReference type="CDD" id="cd00140">
    <property type="entry name" value="beta_clamp"/>
    <property type="match status" value="1"/>
</dbReference>
<evidence type="ECO:0000259" key="12">
    <source>
        <dbReference type="Pfam" id="PF02767"/>
    </source>
</evidence>
<dbReference type="EMBL" id="JAHBCL010000011">
    <property type="protein sequence ID" value="MBS7526522.1"/>
    <property type="molecule type" value="Genomic_DNA"/>
</dbReference>
<feature type="domain" description="DNA polymerase III beta sliding clamp central" evidence="12">
    <location>
        <begin position="129"/>
        <end position="241"/>
    </location>
</feature>
<keyword evidence="5 10" id="KW-0808">Transferase</keyword>
<dbReference type="Proteomes" id="UP000746471">
    <property type="component" value="Unassembled WGS sequence"/>
</dbReference>
<comment type="similarity">
    <text evidence="2 10">Belongs to the beta sliding clamp family.</text>
</comment>
<protein>
    <recommendedName>
        <fullName evidence="3 10">Beta sliding clamp</fullName>
    </recommendedName>
</protein>
<organism evidence="14 15">
    <name type="scientific">Fusibacter paucivorans</name>
    <dbReference type="NCBI Taxonomy" id="76009"/>
    <lineage>
        <taxon>Bacteria</taxon>
        <taxon>Bacillati</taxon>
        <taxon>Bacillota</taxon>
        <taxon>Clostridia</taxon>
        <taxon>Eubacteriales</taxon>
        <taxon>Eubacteriales Family XII. Incertae Sedis</taxon>
        <taxon>Fusibacter</taxon>
    </lineage>
</organism>
<keyword evidence="8 10" id="KW-0239">DNA-directed DNA polymerase</keyword>
<evidence type="ECO:0000313" key="15">
    <source>
        <dbReference type="Proteomes" id="UP000746471"/>
    </source>
</evidence>
<dbReference type="SUPFAM" id="SSF55979">
    <property type="entry name" value="DNA clamp"/>
    <property type="match status" value="3"/>
</dbReference>
<dbReference type="PANTHER" id="PTHR30478">
    <property type="entry name" value="DNA POLYMERASE III SUBUNIT BETA"/>
    <property type="match status" value="1"/>
</dbReference>
<dbReference type="InterPro" id="IPR022637">
    <property type="entry name" value="DNA_polIII_beta_cen"/>
</dbReference>
<sequence length="368" mass="40993">MKFICQQQAISQAINMVSKAVSGKTTLPILSGIFFEAKDGQLRLIGNDLNLSIETYIEAEVIEAGNTVIPARLFTELIKKLPSSDVTFDINDANVATISCEDSDFKIVGLPGNEYPELPIIEEEKTIAIDKTLFCNMIRQTSFAISQDESRPVLTGALLEMNDGKLSMVAIDGFRMAIKNATIKSDLSSKAVVPGRTLNEINKLFSGSDAKGDLKISFDDKQALFSTSQLRIYSRLLAGEFINYNQILPSEHKSTVRVDTDKLLTSIDRSFLMARENKNVAIKLEIKDDFLTISSNSEMGSSLEKIHINLEGHDLEIGFNPKYLMDALKIIDSEEVYLEFNNNVSPCIMKPVDNDYYTYLVLPCRISK</sequence>
<name>A0ABS5PNQ4_9FIRM</name>
<accession>A0ABS5PNQ4</accession>
<proteinExistence type="inferred from homology"/>
<dbReference type="Pfam" id="PF00712">
    <property type="entry name" value="DNA_pol3_beta"/>
    <property type="match status" value="1"/>
</dbReference>
<gene>
    <name evidence="14" type="ORF">KHM83_07515</name>
</gene>
<evidence type="ECO:0000256" key="8">
    <source>
        <dbReference type="ARBA" id="ARBA00022932"/>
    </source>
</evidence>
<keyword evidence="9" id="KW-0238">DNA-binding</keyword>
<dbReference type="InterPro" id="IPR022635">
    <property type="entry name" value="DNA_polIII_beta_C"/>
</dbReference>
<comment type="function">
    <text evidence="10">Confers DNA tethering and processivity to DNA polymerases and other proteins. Acts as a clamp, forming a ring around DNA (a reaction catalyzed by the clamp-loading complex) which diffuses in an ATP-independent manner freely and bidirectionally along dsDNA. Initially characterized for its ability to contact the catalytic subunit of DNA polymerase III (Pol III), a complex, multichain enzyme responsible for most of the replicative synthesis in bacteria; Pol III exhibits 3'-5' exonuclease proofreading activity. The beta chain is required for initiation of replication as well as for processivity of DNA replication.</text>
</comment>
<evidence type="ECO:0000256" key="7">
    <source>
        <dbReference type="ARBA" id="ARBA00022705"/>
    </source>
</evidence>
<evidence type="ECO:0000313" key="14">
    <source>
        <dbReference type="EMBL" id="MBS7526522.1"/>
    </source>
</evidence>
<evidence type="ECO:0000256" key="1">
    <source>
        <dbReference type="ARBA" id="ARBA00004496"/>
    </source>
</evidence>
<dbReference type="Pfam" id="PF02767">
    <property type="entry name" value="DNA_pol3_beta_2"/>
    <property type="match status" value="1"/>
</dbReference>
<evidence type="ECO:0000259" key="11">
    <source>
        <dbReference type="Pfam" id="PF00712"/>
    </source>
</evidence>
<evidence type="ECO:0000256" key="2">
    <source>
        <dbReference type="ARBA" id="ARBA00010752"/>
    </source>
</evidence>
<comment type="subcellular location">
    <subcellularLocation>
        <location evidence="1 10">Cytoplasm</location>
    </subcellularLocation>
</comment>
<comment type="caution">
    <text evidence="14">The sequence shown here is derived from an EMBL/GenBank/DDBJ whole genome shotgun (WGS) entry which is preliminary data.</text>
</comment>
<evidence type="ECO:0000256" key="9">
    <source>
        <dbReference type="ARBA" id="ARBA00023125"/>
    </source>
</evidence>
<dbReference type="PANTHER" id="PTHR30478:SF0">
    <property type="entry name" value="BETA SLIDING CLAMP"/>
    <property type="match status" value="1"/>
</dbReference>
<dbReference type="PIRSF" id="PIRSF000804">
    <property type="entry name" value="DNA_pol_III_b"/>
    <property type="match status" value="1"/>
</dbReference>
<dbReference type="Pfam" id="PF02768">
    <property type="entry name" value="DNA_pol3_beta_3"/>
    <property type="match status" value="1"/>
</dbReference>
<evidence type="ECO:0000256" key="10">
    <source>
        <dbReference type="PIRNR" id="PIRNR000804"/>
    </source>
</evidence>
<evidence type="ECO:0000256" key="6">
    <source>
        <dbReference type="ARBA" id="ARBA00022695"/>
    </source>
</evidence>
<evidence type="ECO:0000256" key="5">
    <source>
        <dbReference type="ARBA" id="ARBA00022679"/>
    </source>
</evidence>
<keyword evidence="4 10" id="KW-0963">Cytoplasm</keyword>
<keyword evidence="7 10" id="KW-0235">DNA replication</keyword>
<evidence type="ECO:0000259" key="13">
    <source>
        <dbReference type="Pfam" id="PF02768"/>
    </source>
</evidence>
<dbReference type="RefSeq" id="WP_213236384.1">
    <property type="nucleotide sequence ID" value="NZ_JAHBCL010000011.1"/>
</dbReference>
<dbReference type="InterPro" id="IPR046938">
    <property type="entry name" value="DNA_clamp_sf"/>
</dbReference>
<keyword evidence="6 10" id="KW-0548">Nucleotidyltransferase</keyword>
<feature type="domain" description="DNA polymerase III beta sliding clamp C-terminal" evidence="13">
    <location>
        <begin position="246"/>
        <end position="365"/>
    </location>
</feature>
<dbReference type="GO" id="GO:0003887">
    <property type="term" value="F:DNA-directed DNA polymerase activity"/>
    <property type="evidence" value="ECO:0007669"/>
    <property type="project" value="UniProtKB-EC"/>
</dbReference>
<dbReference type="NCBIfam" id="TIGR00663">
    <property type="entry name" value="dnan"/>
    <property type="match status" value="1"/>
</dbReference>
<feature type="domain" description="DNA polymerase III beta sliding clamp N-terminal" evidence="11">
    <location>
        <begin position="1"/>
        <end position="119"/>
    </location>
</feature>
<evidence type="ECO:0000256" key="3">
    <source>
        <dbReference type="ARBA" id="ARBA00021035"/>
    </source>
</evidence>
<evidence type="ECO:0000256" key="4">
    <source>
        <dbReference type="ARBA" id="ARBA00022490"/>
    </source>
</evidence>
<dbReference type="InterPro" id="IPR001001">
    <property type="entry name" value="DNA_polIII_beta"/>
</dbReference>
<dbReference type="InterPro" id="IPR022634">
    <property type="entry name" value="DNA_polIII_beta_N"/>
</dbReference>
<dbReference type="SMART" id="SM00480">
    <property type="entry name" value="POL3Bc"/>
    <property type="match status" value="1"/>
</dbReference>
<comment type="subunit">
    <text evidence="10">Forms a ring-shaped head-to-tail homodimer around DNA.</text>
</comment>